<feature type="repeat" description="TPR" evidence="3">
    <location>
        <begin position="124"/>
        <end position="157"/>
    </location>
</feature>
<feature type="compositionally biased region" description="Low complexity" evidence="4">
    <location>
        <begin position="24"/>
        <end position="33"/>
    </location>
</feature>
<evidence type="ECO:0000256" key="2">
    <source>
        <dbReference type="ARBA" id="ARBA00022803"/>
    </source>
</evidence>
<dbReference type="Proteomes" id="UP000217895">
    <property type="component" value="Chromosome"/>
</dbReference>
<evidence type="ECO:0000313" key="5">
    <source>
        <dbReference type="EMBL" id="BAY54189.1"/>
    </source>
</evidence>
<accession>A0A1Z4JBP6</accession>
<evidence type="ECO:0000313" key="6">
    <source>
        <dbReference type="Proteomes" id="UP000217895"/>
    </source>
</evidence>
<dbReference type="PANTHER" id="PTHR44858:SF1">
    <property type="entry name" value="UDP-N-ACETYLGLUCOSAMINE--PEPTIDE N-ACETYLGLUCOSAMINYLTRANSFERASE SPINDLY-RELATED"/>
    <property type="match status" value="1"/>
</dbReference>
<dbReference type="EMBL" id="AP018203">
    <property type="protein sequence ID" value="BAY54189.1"/>
    <property type="molecule type" value="Genomic_DNA"/>
</dbReference>
<dbReference type="PANTHER" id="PTHR44858">
    <property type="entry name" value="TETRATRICOPEPTIDE REPEAT PROTEIN 6"/>
    <property type="match status" value="1"/>
</dbReference>
<feature type="repeat" description="TPR" evidence="3">
    <location>
        <begin position="203"/>
        <end position="236"/>
    </location>
</feature>
<dbReference type="AlphaFoldDB" id="A0A1Z4JBP6"/>
<sequence length="257" mass="28790">MNARTSLNGSSLNTQKNRAVISGRAAAPSRRSSNPTRFNAQRSSRPTTWLDASAQDRLLRRRSLSEARQGNYVEAIAGLTILIDRNPKNALDYNNRGLVHFQCGDQDAALEDYNKAIQLNPRLAGAYNNRANYYAAQGELEAAIADYDMAVDLDPTNIRAWLNQGITFRDLGLYVDAIENFEHALQIKELMSINLDDNSILEAHIYAARGRAHHLVGDWNFAMADYRRALNLIPESEISGNRVRSQVNNWIKALTDS</sequence>
<feature type="compositionally biased region" description="Polar residues" evidence="4">
    <location>
        <begin position="1"/>
        <end position="17"/>
    </location>
</feature>
<feature type="repeat" description="TPR" evidence="3">
    <location>
        <begin position="90"/>
        <end position="123"/>
    </location>
</feature>
<gene>
    <name evidence="5" type="ORF">NIES2135_10050</name>
</gene>
<keyword evidence="2 3" id="KW-0802">TPR repeat</keyword>
<dbReference type="InterPro" id="IPR050498">
    <property type="entry name" value="Ycf3"/>
</dbReference>
<keyword evidence="6" id="KW-1185">Reference proteome</keyword>
<dbReference type="SUPFAM" id="SSF48452">
    <property type="entry name" value="TPR-like"/>
    <property type="match status" value="1"/>
</dbReference>
<feature type="repeat" description="TPR" evidence="3">
    <location>
        <begin position="158"/>
        <end position="191"/>
    </location>
</feature>
<keyword evidence="1" id="KW-0677">Repeat</keyword>
<dbReference type="Pfam" id="PF13181">
    <property type="entry name" value="TPR_8"/>
    <property type="match status" value="1"/>
</dbReference>
<dbReference type="PROSITE" id="PS50293">
    <property type="entry name" value="TPR_REGION"/>
    <property type="match status" value="2"/>
</dbReference>
<evidence type="ECO:0000256" key="4">
    <source>
        <dbReference type="SAM" id="MobiDB-lite"/>
    </source>
</evidence>
<protein>
    <submittedName>
        <fullName evidence="5">Tetratricopeptide TPR_1 repeat-containing protein</fullName>
    </submittedName>
</protein>
<dbReference type="Gene3D" id="1.25.40.10">
    <property type="entry name" value="Tetratricopeptide repeat domain"/>
    <property type="match status" value="2"/>
</dbReference>
<dbReference type="SMART" id="SM00028">
    <property type="entry name" value="TPR"/>
    <property type="match status" value="5"/>
</dbReference>
<dbReference type="PROSITE" id="PS50005">
    <property type="entry name" value="TPR"/>
    <property type="match status" value="4"/>
</dbReference>
<name>A0A1Z4JBP6_LEPBY</name>
<reference evidence="5 6" key="1">
    <citation type="submission" date="2017-06" db="EMBL/GenBank/DDBJ databases">
        <title>Genome sequencing of cyanobaciteial culture collection at National Institute for Environmental Studies (NIES).</title>
        <authorList>
            <person name="Hirose Y."/>
            <person name="Shimura Y."/>
            <person name="Fujisawa T."/>
            <person name="Nakamura Y."/>
            <person name="Kawachi M."/>
        </authorList>
    </citation>
    <scope>NUCLEOTIDE SEQUENCE [LARGE SCALE GENOMIC DNA]</scope>
    <source>
        <strain evidence="5 6">NIES-2135</strain>
    </source>
</reference>
<proteinExistence type="predicted"/>
<feature type="region of interest" description="Disordered" evidence="4">
    <location>
        <begin position="1"/>
        <end position="47"/>
    </location>
</feature>
<organism evidence="5 6">
    <name type="scientific">Leptolyngbya boryana NIES-2135</name>
    <dbReference type="NCBI Taxonomy" id="1973484"/>
    <lineage>
        <taxon>Bacteria</taxon>
        <taxon>Bacillati</taxon>
        <taxon>Cyanobacteriota</taxon>
        <taxon>Cyanophyceae</taxon>
        <taxon>Leptolyngbyales</taxon>
        <taxon>Leptolyngbyaceae</taxon>
        <taxon>Leptolyngbya group</taxon>
        <taxon>Leptolyngbya</taxon>
    </lineage>
</organism>
<evidence type="ECO:0000256" key="1">
    <source>
        <dbReference type="ARBA" id="ARBA00022737"/>
    </source>
</evidence>
<dbReference type="Pfam" id="PF13414">
    <property type="entry name" value="TPR_11"/>
    <property type="match status" value="1"/>
</dbReference>
<dbReference type="InterPro" id="IPR019734">
    <property type="entry name" value="TPR_rpt"/>
</dbReference>
<dbReference type="InterPro" id="IPR011990">
    <property type="entry name" value="TPR-like_helical_dom_sf"/>
</dbReference>
<evidence type="ECO:0000256" key="3">
    <source>
        <dbReference type="PROSITE-ProRule" id="PRU00339"/>
    </source>
</evidence>
<feature type="compositionally biased region" description="Polar residues" evidence="4">
    <location>
        <begin position="34"/>
        <end position="47"/>
    </location>
</feature>